<dbReference type="GO" id="GO:0008237">
    <property type="term" value="F:metallopeptidase activity"/>
    <property type="evidence" value="ECO:0007669"/>
    <property type="project" value="InterPro"/>
</dbReference>
<keyword evidence="6" id="KW-1185">Reference proteome</keyword>
<proteinExistence type="predicted"/>
<evidence type="ECO:0000259" key="4">
    <source>
        <dbReference type="Pfam" id="PF01433"/>
    </source>
</evidence>
<dbReference type="InterPro" id="IPR014782">
    <property type="entry name" value="Peptidase_M1_dom"/>
</dbReference>
<feature type="active site" description="Proton donor" evidence="1">
    <location>
        <position position="453"/>
    </location>
</feature>
<gene>
    <name evidence="5" type="ORF">GCM10011531_22150</name>
</gene>
<protein>
    <submittedName>
        <fullName evidence="5">Peptidase M1</fullName>
    </submittedName>
</protein>
<feature type="active site" description="Proton acceptor" evidence="1">
    <location>
        <position position="371"/>
    </location>
</feature>
<feature type="binding site" evidence="2">
    <location>
        <position position="393"/>
    </location>
    <ligand>
        <name>Zn(2+)</name>
        <dbReference type="ChEBI" id="CHEBI:29105"/>
        <note>catalytic</note>
    </ligand>
</feature>
<dbReference type="CDD" id="cd09604">
    <property type="entry name" value="M1_APN_like"/>
    <property type="match status" value="1"/>
</dbReference>
<keyword evidence="2" id="KW-0479">Metal-binding</keyword>
<reference evidence="5 6" key="1">
    <citation type="journal article" date="2014" name="Int. J. Syst. Evol. Microbiol.">
        <title>Complete genome sequence of Corynebacterium casei LMG S-19264T (=DSM 44701T), isolated from a smear-ripened cheese.</title>
        <authorList>
            <consortium name="US DOE Joint Genome Institute (JGI-PGF)"/>
            <person name="Walter F."/>
            <person name="Albersmeier A."/>
            <person name="Kalinowski J."/>
            <person name="Ruckert C."/>
        </authorList>
    </citation>
    <scope>NUCLEOTIDE SEQUENCE [LARGE SCALE GENOMIC DNA]</scope>
    <source>
        <strain evidence="5 6">CGMCC 1.15295</strain>
    </source>
</reference>
<feature type="chain" id="PRO_5035282764" evidence="3">
    <location>
        <begin position="24"/>
        <end position="631"/>
    </location>
</feature>
<dbReference type="GO" id="GO:0008270">
    <property type="term" value="F:zinc ion binding"/>
    <property type="evidence" value="ECO:0007669"/>
    <property type="project" value="InterPro"/>
</dbReference>
<evidence type="ECO:0000313" key="5">
    <source>
        <dbReference type="EMBL" id="GFZ90036.1"/>
    </source>
</evidence>
<dbReference type="Gene3D" id="1.10.390.10">
    <property type="entry name" value="Neutral Protease Domain 2"/>
    <property type="match status" value="1"/>
</dbReference>
<dbReference type="PANTHER" id="PTHR45726:SF3">
    <property type="entry name" value="LEUKOTRIENE A-4 HYDROLASE"/>
    <property type="match status" value="1"/>
</dbReference>
<name>A0A8J2TQP3_9FLAO</name>
<keyword evidence="3" id="KW-0732">Signal</keyword>
<evidence type="ECO:0000313" key="6">
    <source>
        <dbReference type="Proteomes" id="UP000598120"/>
    </source>
</evidence>
<dbReference type="PANTHER" id="PTHR45726">
    <property type="entry name" value="LEUKOTRIENE A-4 HYDROLASE"/>
    <property type="match status" value="1"/>
</dbReference>
<dbReference type="AlphaFoldDB" id="A0A8J2TQP3"/>
<comment type="caution">
    <text evidence="5">The sequence shown here is derived from an EMBL/GenBank/DDBJ whole genome shotgun (WGS) entry which is preliminary data.</text>
</comment>
<dbReference type="EMBL" id="BMIC01000004">
    <property type="protein sequence ID" value="GFZ90036.1"/>
    <property type="molecule type" value="Genomic_DNA"/>
</dbReference>
<evidence type="ECO:0000256" key="2">
    <source>
        <dbReference type="PIRSR" id="PIRSR634015-3"/>
    </source>
</evidence>
<feature type="domain" description="Peptidase M1 membrane alanine aminopeptidase" evidence="4">
    <location>
        <begin position="362"/>
        <end position="512"/>
    </location>
</feature>
<dbReference type="Pfam" id="PF01433">
    <property type="entry name" value="Peptidase_M1"/>
    <property type="match status" value="1"/>
</dbReference>
<comment type="cofactor">
    <cofactor evidence="2">
        <name>Zn(2+)</name>
        <dbReference type="ChEBI" id="CHEBI:29105"/>
    </cofactor>
    <text evidence="2">Binds 1 zinc ion per subunit.</text>
</comment>
<feature type="binding site" evidence="2">
    <location>
        <position position="370"/>
    </location>
    <ligand>
        <name>Zn(2+)</name>
        <dbReference type="ChEBI" id="CHEBI:29105"/>
        <note>catalytic</note>
    </ligand>
</feature>
<dbReference type="Proteomes" id="UP000598120">
    <property type="component" value="Unassembled WGS sequence"/>
</dbReference>
<feature type="binding site" evidence="2">
    <location>
        <position position="374"/>
    </location>
    <ligand>
        <name>Zn(2+)</name>
        <dbReference type="ChEBI" id="CHEBI:29105"/>
        <note>catalytic</note>
    </ligand>
</feature>
<dbReference type="InterPro" id="IPR034015">
    <property type="entry name" value="M1_LTA4H"/>
</dbReference>
<feature type="signal peptide" evidence="3">
    <location>
        <begin position="1"/>
        <end position="23"/>
    </location>
</feature>
<sequence>MKFILKYILSTCFILNSGINLFAQSGNSYWQQHVDYTMEINMDVNTYQYNGTQKLVYTNNSPDVLNRVFYHLYPNAFQPGSEMDARAQSIADPDRRMAPNFGTKEEPNYQSRISKLKPDEIGFIKVSSLTQNGKALQYKTVGTVLVVDLVEPIKPGEKTTFDMVFNAQVPVQIRRSGRNNSEGVALSMAQWYPKLAEYDTEGWHADPYIAREFYGVWGDFDVKITIDKNYTVGGTGYLQNPNEIGHGYETQPVKKQKGKTLTWHFKAPNVHDFTWAADPEYKHDKLQVENGPMLHFLYKSTMPQDKLDNWKNLQPKVAEFMTYYSGLVGKYPYKQYSVIQGGDGGMEYGMCTLTLGEGVFERLVYGTLVHEVAHSWFQFLVATNELKHEWMDEGFATYIEYRAVDTLLKLNKENPWERAYNTYLWHANSGTEQPETTHADRYIYNRSYSVSSYYKGCVFLAQLGYVIGEENLDKTLKTYFKEWAFKHPKPLDVIRVAEKVSGLELDWYLMDWTQTTNTIDYGIKSMKEDGNNTKITLERIGLMPMPLDIEVEFTDGTKQQFYIPLRMMFGNKPTEANILNDWAWAYPSFEFSIEKPKSTIKSVIIDPKGFMADINKENNIIYNTKEGTNKP</sequence>
<evidence type="ECO:0000256" key="1">
    <source>
        <dbReference type="PIRSR" id="PIRSR634015-1"/>
    </source>
</evidence>
<evidence type="ECO:0000256" key="3">
    <source>
        <dbReference type="SAM" id="SignalP"/>
    </source>
</evidence>
<dbReference type="RefSeq" id="WP_188606447.1">
    <property type="nucleotide sequence ID" value="NZ_BMIC01000004.1"/>
</dbReference>
<accession>A0A8J2TQP3</accession>
<dbReference type="SUPFAM" id="SSF55486">
    <property type="entry name" value="Metalloproteases ('zincins'), catalytic domain"/>
    <property type="match status" value="1"/>
</dbReference>
<keyword evidence="2" id="KW-0862">Zinc</keyword>
<organism evidence="5 6">
    <name type="scientific">Aquaticitalea lipolytica</name>
    <dbReference type="NCBI Taxonomy" id="1247562"/>
    <lineage>
        <taxon>Bacteria</taxon>
        <taxon>Pseudomonadati</taxon>
        <taxon>Bacteroidota</taxon>
        <taxon>Flavobacteriia</taxon>
        <taxon>Flavobacteriales</taxon>
        <taxon>Flavobacteriaceae</taxon>
        <taxon>Aquaticitalea</taxon>
    </lineage>
</organism>
<dbReference type="InterPro" id="IPR027268">
    <property type="entry name" value="Peptidase_M4/M1_CTD_sf"/>
</dbReference>